<dbReference type="InterPro" id="IPR013578">
    <property type="entry name" value="Peptidase_M16C_assoc"/>
</dbReference>
<name>A0AAW1U0R8_9CUCU</name>
<evidence type="ECO:0000256" key="2">
    <source>
        <dbReference type="ARBA" id="ARBA00004173"/>
    </source>
</evidence>
<evidence type="ECO:0000259" key="10">
    <source>
        <dbReference type="SMART" id="SM01264"/>
    </source>
</evidence>
<sequence length="492" mass="57275">MAEGWRLENSDLNNIESPLFLTGVVYNEMKGAFSDNERILIQKIQNYILPDHTYGVVSGGDPMKIPDLTWDDLKTFHKNHYHPSNAKFFSYGNFPLIPSLEYLNNEYLSKYSYSSPDHTVVASQKRWTDTKEEHIYGRFENMRDKYEKQNSLVVSLLMSDITDVYETFILQFITELLIKGTNAPFYRTMIEPNFSGGFTQFTGFDNQTKDSVFSIGLQGLKKTDFNKVIKLFNYTIDKVVETGFDENHIESVLHGYELSLKHETSNFGLHLLFALTPIWNHDGPIVDALHVNNMIEKLRENLQTNPKYLQDIVKKYFKQNKHCLTVTMSADKQYEQKLNMEEKRLIEHKSAKLTQEEKEDLFKKNLQLKERQSEIQNTEILPTLAIDDVSNEVERISTEHTSVGHVPLQINRVNSNGIVYFKGILSTQHLSWDQQMLLPLFCYVVNKLGTEKWNYKEFDSLAQRKTSGLDFNIHIGESFIYSTYVRTWNITL</sequence>
<dbReference type="PANTHER" id="PTHR43016">
    <property type="entry name" value="PRESEQUENCE PROTEASE"/>
    <property type="match status" value="1"/>
</dbReference>
<evidence type="ECO:0000256" key="9">
    <source>
        <dbReference type="ARBA" id="ARBA00023128"/>
    </source>
</evidence>
<dbReference type="GO" id="GO:0046872">
    <property type="term" value="F:metal ion binding"/>
    <property type="evidence" value="ECO:0007669"/>
    <property type="project" value="UniProtKB-KW"/>
</dbReference>
<organism evidence="11 12">
    <name type="scientific">Henosepilachna vigintioctopunctata</name>
    <dbReference type="NCBI Taxonomy" id="420089"/>
    <lineage>
        <taxon>Eukaryota</taxon>
        <taxon>Metazoa</taxon>
        <taxon>Ecdysozoa</taxon>
        <taxon>Arthropoda</taxon>
        <taxon>Hexapoda</taxon>
        <taxon>Insecta</taxon>
        <taxon>Pterygota</taxon>
        <taxon>Neoptera</taxon>
        <taxon>Endopterygota</taxon>
        <taxon>Coleoptera</taxon>
        <taxon>Polyphaga</taxon>
        <taxon>Cucujiformia</taxon>
        <taxon>Coccinelloidea</taxon>
        <taxon>Coccinellidae</taxon>
        <taxon>Epilachninae</taxon>
        <taxon>Epilachnini</taxon>
        <taxon>Henosepilachna</taxon>
    </lineage>
</organism>
<dbReference type="AlphaFoldDB" id="A0AAW1U0R8"/>
<dbReference type="EMBL" id="JARQZJ010000031">
    <property type="protein sequence ID" value="KAK9873947.1"/>
    <property type="molecule type" value="Genomic_DNA"/>
</dbReference>
<comment type="similarity">
    <text evidence="3">Belongs to the peptidase M16 family. PreP subfamily.</text>
</comment>
<dbReference type="GO" id="GO:0016485">
    <property type="term" value="P:protein processing"/>
    <property type="evidence" value="ECO:0007669"/>
    <property type="project" value="TreeGrafter"/>
</dbReference>
<dbReference type="SUPFAM" id="SSF63411">
    <property type="entry name" value="LuxS/MPP-like metallohydrolase"/>
    <property type="match status" value="3"/>
</dbReference>
<gene>
    <name evidence="11" type="ORF">WA026_002300</name>
</gene>
<dbReference type="Gene3D" id="3.30.830.10">
    <property type="entry name" value="Metalloenzyme, LuxS/M16 peptidase-like"/>
    <property type="match status" value="3"/>
</dbReference>
<protein>
    <recommendedName>
        <fullName evidence="10">Peptidase M16C associated domain-containing protein</fullName>
    </recommendedName>
</protein>
<evidence type="ECO:0000256" key="5">
    <source>
        <dbReference type="ARBA" id="ARBA00022723"/>
    </source>
</evidence>
<keyword evidence="12" id="KW-1185">Reference proteome</keyword>
<evidence type="ECO:0000256" key="7">
    <source>
        <dbReference type="ARBA" id="ARBA00022833"/>
    </source>
</evidence>
<evidence type="ECO:0000313" key="11">
    <source>
        <dbReference type="EMBL" id="KAK9873947.1"/>
    </source>
</evidence>
<reference evidence="11 12" key="1">
    <citation type="submission" date="2023-03" db="EMBL/GenBank/DDBJ databases">
        <title>Genome insight into feeding habits of ladybird beetles.</title>
        <authorList>
            <person name="Li H.-S."/>
            <person name="Huang Y.-H."/>
            <person name="Pang H."/>
        </authorList>
    </citation>
    <scope>NUCLEOTIDE SEQUENCE [LARGE SCALE GENOMIC DNA]</scope>
    <source>
        <strain evidence="11">SYSU_2023b</strain>
        <tissue evidence="11">Whole body</tissue>
    </source>
</reference>
<keyword evidence="4" id="KW-0645">Protease</keyword>
<dbReference type="GO" id="GO:0004222">
    <property type="term" value="F:metalloendopeptidase activity"/>
    <property type="evidence" value="ECO:0007669"/>
    <property type="project" value="TreeGrafter"/>
</dbReference>
<keyword evidence="5" id="KW-0479">Metal-binding</keyword>
<evidence type="ECO:0000256" key="6">
    <source>
        <dbReference type="ARBA" id="ARBA00022801"/>
    </source>
</evidence>
<evidence type="ECO:0000256" key="8">
    <source>
        <dbReference type="ARBA" id="ARBA00023049"/>
    </source>
</evidence>
<evidence type="ECO:0000313" key="12">
    <source>
        <dbReference type="Proteomes" id="UP001431783"/>
    </source>
</evidence>
<dbReference type="Proteomes" id="UP001431783">
    <property type="component" value="Unassembled WGS sequence"/>
</dbReference>
<comment type="subcellular location">
    <subcellularLocation>
        <location evidence="2">Mitochondrion</location>
    </subcellularLocation>
</comment>
<comment type="caution">
    <text evidence="11">The sequence shown here is derived from an EMBL/GenBank/DDBJ whole genome shotgun (WGS) entry which is preliminary data.</text>
</comment>
<dbReference type="InterPro" id="IPR007863">
    <property type="entry name" value="Peptidase_M16_C"/>
</dbReference>
<feature type="domain" description="Peptidase M16C associated" evidence="10">
    <location>
        <begin position="328"/>
        <end position="492"/>
    </location>
</feature>
<dbReference type="PANTHER" id="PTHR43016:SF13">
    <property type="entry name" value="PRESEQUENCE PROTEASE, MITOCHONDRIAL"/>
    <property type="match status" value="1"/>
</dbReference>
<dbReference type="FunFam" id="3.30.830.10:FF:000009">
    <property type="entry name" value="Presequence protease, mitochondrial"/>
    <property type="match status" value="1"/>
</dbReference>
<dbReference type="SMART" id="SM01264">
    <property type="entry name" value="M16C_associated"/>
    <property type="match status" value="1"/>
</dbReference>
<proteinExistence type="inferred from homology"/>
<keyword evidence="8" id="KW-0482">Metalloprotease</keyword>
<evidence type="ECO:0000256" key="1">
    <source>
        <dbReference type="ARBA" id="ARBA00001947"/>
    </source>
</evidence>
<keyword evidence="6" id="KW-0378">Hydrolase</keyword>
<dbReference type="GO" id="GO:0005759">
    <property type="term" value="C:mitochondrial matrix"/>
    <property type="evidence" value="ECO:0007669"/>
    <property type="project" value="TreeGrafter"/>
</dbReference>
<accession>A0AAW1U0R8</accession>
<dbReference type="Pfam" id="PF08367">
    <property type="entry name" value="M16C_assoc"/>
    <property type="match status" value="1"/>
</dbReference>
<comment type="cofactor">
    <cofactor evidence="1">
        <name>Zn(2+)</name>
        <dbReference type="ChEBI" id="CHEBI:29105"/>
    </cofactor>
</comment>
<keyword evidence="7" id="KW-0862">Zinc</keyword>
<dbReference type="InterPro" id="IPR011249">
    <property type="entry name" value="Metalloenz_LuxS/M16"/>
</dbReference>
<evidence type="ECO:0000256" key="4">
    <source>
        <dbReference type="ARBA" id="ARBA00022670"/>
    </source>
</evidence>
<keyword evidence="9" id="KW-0496">Mitochondrion</keyword>
<dbReference type="Pfam" id="PF05193">
    <property type="entry name" value="Peptidase_M16_C"/>
    <property type="match status" value="1"/>
</dbReference>
<evidence type="ECO:0000256" key="3">
    <source>
        <dbReference type="ARBA" id="ARBA00007575"/>
    </source>
</evidence>